<dbReference type="EMBL" id="MDET01000059">
    <property type="protein sequence ID" value="OQM73474.1"/>
    <property type="molecule type" value="Genomic_DNA"/>
</dbReference>
<evidence type="ECO:0000313" key="2">
    <source>
        <dbReference type="EMBL" id="OQM73474.1"/>
    </source>
</evidence>
<feature type="transmembrane region" description="Helical" evidence="1">
    <location>
        <begin position="74"/>
        <end position="94"/>
    </location>
</feature>
<feature type="transmembrane region" description="Helical" evidence="1">
    <location>
        <begin position="114"/>
        <end position="139"/>
    </location>
</feature>
<keyword evidence="1" id="KW-0472">Membrane</keyword>
<feature type="transmembrane region" description="Helical" evidence="1">
    <location>
        <begin position="193"/>
        <end position="216"/>
    </location>
</feature>
<feature type="transmembrane region" description="Helical" evidence="1">
    <location>
        <begin position="44"/>
        <end position="62"/>
    </location>
</feature>
<name>A0A1V8RK09_9HYPH</name>
<reference evidence="2 3" key="1">
    <citation type="journal article" date="2016" name="Int. J. Syst. Evol. Microbiol.">
        <title>Pseudaminobacter manganicus sp. nov., isolated from sludge of a manganese mine.</title>
        <authorList>
            <person name="Li J."/>
            <person name="Huang J."/>
            <person name="Liao S."/>
            <person name="Wang G."/>
        </authorList>
    </citation>
    <scope>NUCLEOTIDE SEQUENCE [LARGE SCALE GENOMIC DNA]</scope>
    <source>
        <strain evidence="2 3">JH-7</strain>
    </source>
</reference>
<dbReference type="STRING" id="1873176.BFN67_09180"/>
<dbReference type="AlphaFoldDB" id="A0A1V8RK09"/>
<feature type="transmembrane region" description="Helical" evidence="1">
    <location>
        <begin position="160"/>
        <end position="181"/>
    </location>
</feature>
<keyword evidence="1" id="KW-1133">Transmembrane helix</keyword>
<dbReference type="Proteomes" id="UP000191905">
    <property type="component" value="Unassembled WGS sequence"/>
</dbReference>
<keyword evidence="1" id="KW-0812">Transmembrane</keyword>
<keyword evidence="3" id="KW-1185">Reference proteome</keyword>
<evidence type="ECO:0000256" key="1">
    <source>
        <dbReference type="SAM" id="Phobius"/>
    </source>
</evidence>
<evidence type="ECO:0000313" key="3">
    <source>
        <dbReference type="Proteomes" id="UP000191905"/>
    </source>
</evidence>
<comment type="caution">
    <text evidence="2">The sequence shown here is derived from an EMBL/GenBank/DDBJ whole genome shotgun (WGS) entry which is preliminary data.</text>
</comment>
<accession>A0A1V8RK09</accession>
<gene>
    <name evidence="2" type="ORF">BFN67_09180</name>
</gene>
<protein>
    <submittedName>
        <fullName evidence="2">Uncharacterized protein</fullName>
    </submittedName>
</protein>
<sequence length="237" mass="26481">MLRTAGRRHILTLVLAVLLVCLFGVVHGQWSDMHRWNKAAADASFLLLTATMVIGPAARLWPRLRRLVPVRREFGIYAIVLALVHTLIIFDGWIEWNFARLFGFEFHPGLGHYVMLQNGFGLANAIGLLALAYGMVLALTSTDRAVRILGGPTWKFIQGAAYVLWALVVVHTAYFLYMHFLDFHRATPEPNPLQGWFVSLVVLVLGLRIGASVLTWRKKRNRSGREGDAQADPAIGA</sequence>
<organism evidence="2 3">
    <name type="scientific">Manganibacter manganicus</name>
    <dbReference type="NCBI Taxonomy" id="1873176"/>
    <lineage>
        <taxon>Bacteria</taxon>
        <taxon>Pseudomonadati</taxon>
        <taxon>Pseudomonadota</taxon>
        <taxon>Alphaproteobacteria</taxon>
        <taxon>Hyphomicrobiales</taxon>
        <taxon>Phyllobacteriaceae</taxon>
        <taxon>Manganibacter</taxon>
    </lineage>
</organism>
<proteinExistence type="predicted"/>